<feature type="transmembrane region" description="Helical" evidence="5">
    <location>
        <begin position="43"/>
        <end position="60"/>
    </location>
</feature>
<sequence>MNAVLTPTSPRSADTHRALRVFCDFAVWLTFAGLVSLRGAGSPGTMAALLAIVGLALLVYRKDADRSDLKMAALFLVLPVHDVLNMALTGWDPGMLDKSGRLVLGFLVYFAISRTGIHARSLRWGVIVGCVAAAALAAYQAQVLGLERVSGFMNAIPFGNDALLLGFLALAAWVVTPTAERTPLFQTCTLIALGCGIYASYASGTRGGWVVAPVLIWILSLGARDMRRSLRTGVTIGILSLLIIGLGLLPVLNERTADELNNVMAVLTTTKEDAASMTLSSIGTRLHLYRVGFDAFMSRPVLGIGVANLGDYLAASAQTGTLNPAAAHFTHLHSGIVDTLARGGLLGLAALAYFVIGLARHFHRALVTSGDDHVRYFALTGLLCISAAFLFSLSNVFFPAIVGTNILIMTLAVPAGALAFRTRQLRCTDRPGAKKGSV</sequence>
<gene>
    <name evidence="7" type="ORF">CEW87_09250</name>
</gene>
<feature type="transmembrane region" description="Helical" evidence="5">
    <location>
        <begin position="18"/>
        <end position="37"/>
    </location>
</feature>
<evidence type="ECO:0000313" key="7">
    <source>
        <dbReference type="EMBL" id="AWI79541.1"/>
    </source>
</evidence>
<keyword evidence="2 5" id="KW-0812">Transmembrane</keyword>
<dbReference type="Pfam" id="PF04932">
    <property type="entry name" value="Wzy_C"/>
    <property type="match status" value="1"/>
</dbReference>
<comment type="subcellular location">
    <subcellularLocation>
        <location evidence="1">Membrane</location>
        <topology evidence="1">Multi-pass membrane protein</topology>
    </subcellularLocation>
</comment>
<dbReference type="PANTHER" id="PTHR37422">
    <property type="entry name" value="TEICHURONIC ACID BIOSYNTHESIS PROTEIN TUAE"/>
    <property type="match status" value="1"/>
</dbReference>
<evidence type="ECO:0000256" key="3">
    <source>
        <dbReference type="ARBA" id="ARBA00022989"/>
    </source>
</evidence>
<keyword evidence="4 5" id="KW-0472">Membrane</keyword>
<accession>A0A2U8H0X0</accession>
<dbReference type="InterPro" id="IPR007016">
    <property type="entry name" value="O-antigen_ligase-rel_domated"/>
</dbReference>
<evidence type="ECO:0000313" key="8">
    <source>
        <dbReference type="Proteomes" id="UP000244902"/>
    </source>
</evidence>
<dbReference type="AlphaFoldDB" id="A0A2U8H0X0"/>
<feature type="domain" description="O-antigen ligase-related" evidence="6">
    <location>
        <begin position="192"/>
        <end position="351"/>
    </location>
</feature>
<feature type="transmembrane region" description="Helical" evidence="5">
    <location>
        <begin position="207"/>
        <end position="223"/>
    </location>
</feature>
<reference evidence="7 8" key="1">
    <citation type="submission" date="2017-06" db="EMBL/GenBank/DDBJ databases">
        <title>Azoarcus sp. TSNA42 complete genome sequence.</title>
        <authorList>
            <person name="Woo J.-H."/>
            <person name="Kim H.-S."/>
        </authorList>
    </citation>
    <scope>NUCLEOTIDE SEQUENCE [LARGE SCALE GENOMIC DNA]</scope>
    <source>
        <strain evidence="7 8">TSNA42</strain>
    </source>
</reference>
<name>A0A2U8H0X0_9RHOO</name>
<evidence type="ECO:0000256" key="2">
    <source>
        <dbReference type="ARBA" id="ARBA00022692"/>
    </source>
</evidence>
<dbReference type="InterPro" id="IPR051533">
    <property type="entry name" value="WaaL-like"/>
</dbReference>
<dbReference type="Proteomes" id="UP000244902">
    <property type="component" value="Chromosome"/>
</dbReference>
<organism evidence="7 8">
    <name type="scientific">Parazoarcus communis</name>
    <dbReference type="NCBI Taxonomy" id="41977"/>
    <lineage>
        <taxon>Bacteria</taxon>
        <taxon>Pseudomonadati</taxon>
        <taxon>Pseudomonadota</taxon>
        <taxon>Betaproteobacteria</taxon>
        <taxon>Rhodocyclales</taxon>
        <taxon>Zoogloeaceae</taxon>
        <taxon>Parazoarcus</taxon>
    </lineage>
</organism>
<feature type="transmembrane region" description="Helical" evidence="5">
    <location>
        <begin position="183"/>
        <end position="201"/>
    </location>
</feature>
<evidence type="ECO:0000256" key="4">
    <source>
        <dbReference type="ARBA" id="ARBA00023136"/>
    </source>
</evidence>
<feature type="transmembrane region" description="Helical" evidence="5">
    <location>
        <begin position="397"/>
        <end position="420"/>
    </location>
</feature>
<protein>
    <recommendedName>
        <fullName evidence="6">O-antigen ligase-related domain-containing protein</fullName>
    </recommendedName>
</protein>
<dbReference type="GO" id="GO:0016020">
    <property type="term" value="C:membrane"/>
    <property type="evidence" value="ECO:0007669"/>
    <property type="project" value="UniProtKB-SubCell"/>
</dbReference>
<dbReference type="PANTHER" id="PTHR37422:SF17">
    <property type="entry name" value="O-ANTIGEN LIGASE"/>
    <property type="match status" value="1"/>
</dbReference>
<keyword evidence="3 5" id="KW-1133">Transmembrane helix</keyword>
<evidence type="ECO:0000256" key="5">
    <source>
        <dbReference type="SAM" id="Phobius"/>
    </source>
</evidence>
<feature type="transmembrane region" description="Helical" evidence="5">
    <location>
        <begin position="374"/>
        <end position="391"/>
    </location>
</feature>
<proteinExistence type="predicted"/>
<dbReference type="EMBL" id="CP022188">
    <property type="protein sequence ID" value="AWI79541.1"/>
    <property type="molecule type" value="Genomic_DNA"/>
</dbReference>
<feature type="transmembrane region" description="Helical" evidence="5">
    <location>
        <begin position="155"/>
        <end position="176"/>
    </location>
</feature>
<evidence type="ECO:0000256" key="1">
    <source>
        <dbReference type="ARBA" id="ARBA00004141"/>
    </source>
</evidence>
<feature type="transmembrane region" description="Helical" evidence="5">
    <location>
        <begin position="230"/>
        <end position="252"/>
    </location>
</feature>
<evidence type="ECO:0000259" key="6">
    <source>
        <dbReference type="Pfam" id="PF04932"/>
    </source>
</evidence>
<feature type="transmembrane region" description="Helical" evidence="5">
    <location>
        <begin position="124"/>
        <end position="143"/>
    </location>
</feature>
<feature type="transmembrane region" description="Helical" evidence="5">
    <location>
        <begin position="340"/>
        <end position="362"/>
    </location>
</feature>
<dbReference type="RefSeq" id="WP_108972471.1">
    <property type="nucleotide sequence ID" value="NZ_CP022188.1"/>
</dbReference>
<dbReference type="OrthoDB" id="8576060at2"/>